<accession>A0A2P2PS30</accession>
<dbReference type="EMBL" id="GGEC01077027">
    <property type="protein sequence ID" value="MBX57511.1"/>
    <property type="molecule type" value="Transcribed_RNA"/>
</dbReference>
<proteinExistence type="predicted"/>
<evidence type="ECO:0000313" key="1">
    <source>
        <dbReference type="EMBL" id="MBX57511.1"/>
    </source>
</evidence>
<reference evidence="1" key="1">
    <citation type="submission" date="2018-02" db="EMBL/GenBank/DDBJ databases">
        <title>Rhizophora mucronata_Transcriptome.</title>
        <authorList>
            <person name="Meera S.P."/>
            <person name="Sreeshan A."/>
            <person name="Augustine A."/>
        </authorList>
    </citation>
    <scope>NUCLEOTIDE SEQUENCE</scope>
    <source>
        <tissue evidence="1">Leaf</tissue>
    </source>
</reference>
<organism evidence="1">
    <name type="scientific">Rhizophora mucronata</name>
    <name type="common">Asiatic mangrove</name>
    <dbReference type="NCBI Taxonomy" id="61149"/>
    <lineage>
        <taxon>Eukaryota</taxon>
        <taxon>Viridiplantae</taxon>
        <taxon>Streptophyta</taxon>
        <taxon>Embryophyta</taxon>
        <taxon>Tracheophyta</taxon>
        <taxon>Spermatophyta</taxon>
        <taxon>Magnoliopsida</taxon>
        <taxon>eudicotyledons</taxon>
        <taxon>Gunneridae</taxon>
        <taxon>Pentapetalae</taxon>
        <taxon>rosids</taxon>
        <taxon>fabids</taxon>
        <taxon>Malpighiales</taxon>
        <taxon>Rhizophoraceae</taxon>
        <taxon>Rhizophora</taxon>
    </lineage>
</organism>
<protein>
    <submittedName>
        <fullName evidence="1">Uncharacterized protein</fullName>
    </submittedName>
</protein>
<sequence length="72" mass="8357">MVYVEEDCPQNYKSCNVANHDSYDCSGPKSCSLTRPGCGIRWIIGFRVRVYCFWNCCNCRCRGGCRCIWTRD</sequence>
<name>A0A2P2PS30_RHIMU</name>
<dbReference type="AlphaFoldDB" id="A0A2P2PS30"/>